<evidence type="ECO:0008006" key="16">
    <source>
        <dbReference type="Google" id="ProtNLM"/>
    </source>
</evidence>
<dbReference type="EMBL" id="CAJNOL010001086">
    <property type="protein sequence ID" value="CAF1283853.1"/>
    <property type="molecule type" value="Genomic_DNA"/>
</dbReference>
<evidence type="ECO:0000256" key="2">
    <source>
        <dbReference type="ARBA" id="ARBA00008332"/>
    </source>
</evidence>
<dbReference type="EMBL" id="CAJOBE010003543">
    <property type="protein sequence ID" value="CAF3886936.1"/>
    <property type="molecule type" value="Genomic_DNA"/>
</dbReference>
<dbReference type="PANTHER" id="PTHR13105">
    <property type="entry name" value="MYELOID LEUKEMIA FACTOR"/>
    <property type="match status" value="1"/>
</dbReference>
<protein>
    <recommendedName>
        <fullName evidence="16">Myeloid leukemia factor</fullName>
    </recommendedName>
</protein>
<dbReference type="GO" id="GO:0005737">
    <property type="term" value="C:cytoplasm"/>
    <property type="evidence" value="ECO:0007669"/>
    <property type="project" value="UniProtKB-SubCell"/>
</dbReference>
<dbReference type="Proteomes" id="UP000663870">
    <property type="component" value="Unassembled WGS sequence"/>
</dbReference>
<accession>A0A815CLR3</accession>
<evidence type="ECO:0000313" key="11">
    <source>
        <dbReference type="EMBL" id="CAF1283853.1"/>
    </source>
</evidence>
<dbReference type="Proteomes" id="UP000663874">
    <property type="component" value="Unassembled WGS sequence"/>
</dbReference>
<evidence type="ECO:0000256" key="3">
    <source>
        <dbReference type="ARBA" id="ARBA00022490"/>
    </source>
</evidence>
<dbReference type="EMBL" id="CAJOAX010001676">
    <property type="protein sequence ID" value="CAF3736569.1"/>
    <property type="molecule type" value="Genomic_DNA"/>
</dbReference>
<dbReference type="InterPro" id="IPR019376">
    <property type="entry name" value="Myeloid_leukemia_factor"/>
</dbReference>
<organism evidence="10 15">
    <name type="scientific">Rotaria sordida</name>
    <dbReference type="NCBI Taxonomy" id="392033"/>
    <lineage>
        <taxon>Eukaryota</taxon>
        <taxon>Metazoa</taxon>
        <taxon>Spiralia</taxon>
        <taxon>Gnathifera</taxon>
        <taxon>Rotifera</taxon>
        <taxon>Eurotatoria</taxon>
        <taxon>Bdelloidea</taxon>
        <taxon>Philodinida</taxon>
        <taxon>Philodinidae</taxon>
        <taxon>Rotaria</taxon>
    </lineage>
</organism>
<dbReference type="EMBL" id="CAJNOT010001000">
    <property type="protein sequence ID" value="CAF1125739.1"/>
    <property type="molecule type" value="Genomic_DNA"/>
</dbReference>
<dbReference type="AlphaFoldDB" id="A0A815CLR3"/>
<keyword evidence="15" id="KW-1185">Reference proteome</keyword>
<dbReference type="Proteomes" id="UP000663823">
    <property type="component" value="Unassembled WGS sequence"/>
</dbReference>
<dbReference type="OrthoDB" id="8707547at2759"/>
<name>A0A815CLR3_9BILA</name>
<proteinExistence type="inferred from homology"/>
<dbReference type="Proteomes" id="UP000663889">
    <property type="component" value="Unassembled WGS sequence"/>
</dbReference>
<keyword evidence="3" id="KW-0963">Cytoplasm</keyword>
<dbReference type="EMBL" id="CAJNOU010000652">
    <property type="protein sequence ID" value="CAF1057156.1"/>
    <property type="molecule type" value="Genomic_DNA"/>
</dbReference>
<dbReference type="Proteomes" id="UP000663864">
    <property type="component" value="Unassembled WGS sequence"/>
</dbReference>
<evidence type="ECO:0000313" key="10">
    <source>
        <dbReference type="EMBL" id="CAF1281999.1"/>
    </source>
</evidence>
<dbReference type="EMBL" id="CAJNOL010001078">
    <property type="protein sequence ID" value="CAF1281999.1"/>
    <property type="molecule type" value="Genomic_DNA"/>
</dbReference>
<evidence type="ECO:0000313" key="6">
    <source>
        <dbReference type="EMBL" id="CAF1023086.1"/>
    </source>
</evidence>
<comment type="similarity">
    <text evidence="2">Belongs to the MLF family.</text>
</comment>
<gene>
    <name evidence="14" type="ORF">FNK824_LOCUS19847</name>
    <name evidence="12" type="ORF">JBS370_LOCUS7228</name>
    <name evidence="10" type="ORF">JXQ802_LOCUS28541</name>
    <name evidence="11" type="ORF">JXQ802_LOCUS28634</name>
    <name evidence="13" type="ORF">OTI717_LOCUS14762</name>
    <name evidence="6" type="ORF">PYM288_LOCUS15729</name>
    <name evidence="8" type="ORF">RFH988_LOCUS18840</name>
    <name evidence="7" type="ORF">SEV965_LOCUS13653</name>
    <name evidence="9" type="ORF">ZHD862_LOCUS18873</name>
</gene>
<evidence type="ECO:0000313" key="14">
    <source>
        <dbReference type="EMBL" id="CAF3886936.1"/>
    </source>
</evidence>
<comment type="caution">
    <text evidence="10">The sequence shown here is derived from an EMBL/GenBank/DDBJ whole genome shotgun (WGS) entry which is preliminary data.</text>
</comment>
<dbReference type="EMBL" id="CAJOBD010000424">
    <property type="protein sequence ID" value="CAF3666242.1"/>
    <property type="molecule type" value="Genomic_DNA"/>
</dbReference>
<evidence type="ECO:0000313" key="13">
    <source>
        <dbReference type="EMBL" id="CAF3736569.1"/>
    </source>
</evidence>
<reference evidence="10" key="1">
    <citation type="submission" date="2021-02" db="EMBL/GenBank/DDBJ databases">
        <authorList>
            <person name="Nowell W R."/>
        </authorList>
    </citation>
    <scope>NUCLEOTIDE SEQUENCE</scope>
</reference>
<feature type="region of interest" description="Disordered" evidence="5">
    <location>
        <begin position="230"/>
        <end position="312"/>
    </location>
</feature>
<evidence type="ECO:0000256" key="4">
    <source>
        <dbReference type="ARBA" id="ARBA00022553"/>
    </source>
</evidence>
<feature type="compositionally biased region" description="Basic and acidic residues" evidence="5">
    <location>
        <begin position="257"/>
        <end position="272"/>
    </location>
</feature>
<evidence type="ECO:0000313" key="15">
    <source>
        <dbReference type="Proteomes" id="UP000663870"/>
    </source>
</evidence>
<dbReference type="Proteomes" id="UP000663882">
    <property type="component" value="Unassembled WGS sequence"/>
</dbReference>
<evidence type="ECO:0000313" key="12">
    <source>
        <dbReference type="EMBL" id="CAF3666242.1"/>
    </source>
</evidence>
<dbReference type="EMBL" id="CAJNOO010001078">
    <property type="protein sequence ID" value="CAF1091769.1"/>
    <property type="molecule type" value="Genomic_DNA"/>
</dbReference>
<evidence type="ECO:0000256" key="5">
    <source>
        <dbReference type="SAM" id="MobiDB-lite"/>
    </source>
</evidence>
<dbReference type="Proteomes" id="UP000663854">
    <property type="component" value="Unassembled WGS sequence"/>
</dbReference>
<evidence type="ECO:0000313" key="7">
    <source>
        <dbReference type="EMBL" id="CAF1057156.1"/>
    </source>
</evidence>
<comment type="subcellular location">
    <subcellularLocation>
        <location evidence="1">Cytoplasm</location>
    </subcellularLocation>
</comment>
<keyword evidence="4" id="KW-0597">Phosphoprotein</keyword>
<evidence type="ECO:0000256" key="1">
    <source>
        <dbReference type="ARBA" id="ARBA00004496"/>
    </source>
</evidence>
<sequence length="312" mass="35687">MFGFPTDLFGMHGGNNRRSNSNSLIPHHHHHHHSLFGNSLMMPSPFLGINSLFDDFGINSSPFAMMDRMMRATNDALYHGNNINTNTNTPMHSFTSTTVMSYNGTDGTPKIYQESTSHSRGPGGLEETRQAIRDSERGINKVQIGHRIGDRKHVVEREMHVGTGQISENVELENLDEDETDNFKKEWRERSTLAGLSRRPQHSYHHRQLASNRLHHPSSQPQLAIEHNSSNNLSSNRYHQKSSSKNINNLSQRPQYHRSDTIDLTDDSPKIEEIEEIEQSPLPQILPVKRKASSSSYTNDTDIQRKHRHNRF</sequence>
<evidence type="ECO:0000313" key="8">
    <source>
        <dbReference type="EMBL" id="CAF1091769.1"/>
    </source>
</evidence>
<evidence type="ECO:0000313" key="9">
    <source>
        <dbReference type="EMBL" id="CAF1125739.1"/>
    </source>
</evidence>
<dbReference type="Proteomes" id="UP000663836">
    <property type="component" value="Unassembled WGS sequence"/>
</dbReference>
<feature type="compositionally biased region" description="Polar residues" evidence="5">
    <location>
        <begin position="230"/>
        <end position="254"/>
    </location>
</feature>
<dbReference type="Pfam" id="PF10248">
    <property type="entry name" value="Mlf1IP"/>
    <property type="match status" value="1"/>
</dbReference>
<dbReference type="EMBL" id="CAJNOH010000384">
    <property type="protein sequence ID" value="CAF1023086.1"/>
    <property type="molecule type" value="Genomic_DNA"/>
</dbReference>